<evidence type="ECO:0000313" key="2">
    <source>
        <dbReference type="Proteomes" id="UP000739538"/>
    </source>
</evidence>
<dbReference type="PANTHER" id="PTHR33594:SF1">
    <property type="entry name" value="HD_PDEASE DOMAIN-CONTAINING PROTEIN"/>
    <property type="match status" value="1"/>
</dbReference>
<protein>
    <recommendedName>
        <fullName evidence="3">Phosphohydrolase</fullName>
    </recommendedName>
</protein>
<dbReference type="Proteomes" id="UP000739538">
    <property type="component" value="Unassembled WGS sequence"/>
</dbReference>
<gene>
    <name evidence="1" type="ORF">KDA27_21370</name>
</gene>
<feature type="non-terminal residue" evidence="1">
    <location>
        <position position="1"/>
    </location>
</feature>
<organism evidence="1 2">
    <name type="scientific">Eiseniibacteriota bacterium</name>
    <dbReference type="NCBI Taxonomy" id="2212470"/>
    <lineage>
        <taxon>Bacteria</taxon>
        <taxon>Candidatus Eiseniibacteriota</taxon>
    </lineage>
</organism>
<dbReference type="Gene3D" id="1.10.3210.50">
    <property type="match status" value="1"/>
</dbReference>
<dbReference type="SUPFAM" id="SSF109604">
    <property type="entry name" value="HD-domain/PDEase-like"/>
    <property type="match status" value="1"/>
</dbReference>
<accession>A0A956SF72</accession>
<sequence>SFSAGIPPETKEAQVVQDADRLDALGAIGLARCLMVGERMGRLLYDPDDPFCRGRTPDDSRSAIDHFYTKLLTLPGTMQTEAGRSEAERRAAFLESYLTQLKSELGGL</sequence>
<dbReference type="AlphaFoldDB" id="A0A956SF72"/>
<name>A0A956SF72_UNCEI</name>
<evidence type="ECO:0008006" key="3">
    <source>
        <dbReference type="Google" id="ProtNLM"/>
    </source>
</evidence>
<reference evidence="1" key="1">
    <citation type="submission" date="2020-04" db="EMBL/GenBank/DDBJ databases">
        <authorList>
            <person name="Zhang T."/>
        </authorList>
    </citation>
    <scope>NUCLEOTIDE SEQUENCE</scope>
    <source>
        <strain evidence="1">HKST-UBA02</strain>
    </source>
</reference>
<evidence type="ECO:0000313" key="1">
    <source>
        <dbReference type="EMBL" id="MCA9758360.1"/>
    </source>
</evidence>
<proteinExistence type="predicted"/>
<reference evidence="1" key="2">
    <citation type="journal article" date="2021" name="Microbiome">
        <title>Successional dynamics and alternative stable states in a saline activated sludge microbial community over 9 years.</title>
        <authorList>
            <person name="Wang Y."/>
            <person name="Ye J."/>
            <person name="Ju F."/>
            <person name="Liu L."/>
            <person name="Boyd J.A."/>
            <person name="Deng Y."/>
            <person name="Parks D.H."/>
            <person name="Jiang X."/>
            <person name="Yin X."/>
            <person name="Woodcroft B.J."/>
            <person name="Tyson G.W."/>
            <person name="Hugenholtz P."/>
            <person name="Polz M.F."/>
            <person name="Zhang T."/>
        </authorList>
    </citation>
    <scope>NUCLEOTIDE SEQUENCE</scope>
    <source>
        <strain evidence="1">HKST-UBA02</strain>
    </source>
</reference>
<comment type="caution">
    <text evidence="1">The sequence shown here is derived from an EMBL/GenBank/DDBJ whole genome shotgun (WGS) entry which is preliminary data.</text>
</comment>
<dbReference type="EMBL" id="JAGQHS010000164">
    <property type="protein sequence ID" value="MCA9758360.1"/>
    <property type="molecule type" value="Genomic_DNA"/>
</dbReference>
<dbReference type="PANTHER" id="PTHR33594">
    <property type="entry name" value="SUPERFAMILY HYDROLASE, PUTATIVE (AFU_ORTHOLOGUE AFUA_1G03035)-RELATED"/>
    <property type="match status" value="1"/>
</dbReference>